<proteinExistence type="predicted"/>
<dbReference type="EMBL" id="GBRH01234921">
    <property type="protein sequence ID" value="JAD62974.1"/>
    <property type="molecule type" value="Transcribed_RNA"/>
</dbReference>
<evidence type="ECO:0000313" key="1">
    <source>
        <dbReference type="EMBL" id="JAD62974.1"/>
    </source>
</evidence>
<reference evidence="1" key="1">
    <citation type="submission" date="2014-09" db="EMBL/GenBank/DDBJ databases">
        <authorList>
            <person name="Magalhaes I.L.F."/>
            <person name="Oliveira U."/>
            <person name="Santos F.R."/>
            <person name="Vidigal T.H.D.A."/>
            <person name="Brescovit A.D."/>
            <person name="Santos A.J."/>
        </authorList>
    </citation>
    <scope>NUCLEOTIDE SEQUENCE</scope>
    <source>
        <tissue evidence="1">Shoot tissue taken approximately 20 cm above the soil surface</tissue>
    </source>
</reference>
<accession>A0A0A9BG74</accession>
<dbReference type="AlphaFoldDB" id="A0A0A9BG74"/>
<sequence>MTVSPGFICPHSGIFGFQARFQILDR</sequence>
<reference evidence="1" key="2">
    <citation type="journal article" date="2015" name="Data Brief">
        <title>Shoot transcriptome of the giant reed, Arundo donax.</title>
        <authorList>
            <person name="Barrero R.A."/>
            <person name="Guerrero F.D."/>
            <person name="Moolhuijzen P."/>
            <person name="Goolsby J.A."/>
            <person name="Tidwell J."/>
            <person name="Bellgard S.E."/>
            <person name="Bellgard M.I."/>
        </authorList>
    </citation>
    <scope>NUCLEOTIDE SEQUENCE</scope>
    <source>
        <tissue evidence="1">Shoot tissue taken approximately 20 cm above the soil surface</tissue>
    </source>
</reference>
<protein>
    <submittedName>
        <fullName evidence="1">Uncharacterized protein</fullName>
    </submittedName>
</protein>
<organism evidence="1">
    <name type="scientific">Arundo donax</name>
    <name type="common">Giant reed</name>
    <name type="synonym">Donax arundinaceus</name>
    <dbReference type="NCBI Taxonomy" id="35708"/>
    <lineage>
        <taxon>Eukaryota</taxon>
        <taxon>Viridiplantae</taxon>
        <taxon>Streptophyta</taxon>
        <taxon>Embryophyta</taxon>
        <taxon>Tracheophyta</taxon>
        <taxon>Spermatophyta</taxon>
        <taxon>Magnoliopsida</taxon>
        <taxon>Liliopsida</taxon>
        <taxon>Poales</taxon>
        <taxon>Poaceae</taxon>
        <taxon>PACMAD clade</taxon>
        <taxon>Arundinoideae</taxon>
        <taxon>Arundineae</taxon>
        <taxon>Arundo</taxon>
    </lineage>
</organism>
<name>A0A0A9BG74_ARUDO</name>